<dbReference type="PANTHER" id="PTHR36504">
    <property type="entry name" value="LIPOPOLYSACCHARIDE EXPORT SYSTEM PROTEIN LPTA"/>
    <property type="match status" value="1"/>
</dbReference>
<dbReference type="InterPro" id="IPR052037">
    <property type="entry name" value="LPS_export_LptA"/>
</dbReference>
<dbReference type="KEGG" id="amaq:GO499_17500"/>
<feature type="chain" id="PRO_5026989995" evidence="4">
    <location>
        <begin position="29"/>
        <end position="170"/>
    </location>
</feature>
<dbReference type="GO" id="GO:0009279">
    <property type="term" value="C:cell outer membrane"/>
    <property type="evidence" value="ECO:0007669"/>
    <property type="project" value="TreeGrafter"/>
</dbReference>
<dbReference type="GO" id="GO:0015920">
    <property type="term" value="P:lipopolysaccharide transport"/>
    <property type="evidence" value="ECO:0007669"/>
    <property type="project" value="InterPro"/>
</dbReference>
<evidence type="ECO:0000313" key="6">
    <source>
        <dbReference type="EMBL" id="QHQ36849.1"/>
    </source>
</evidence>
<dbReference type="Pfam" id="PF03968">
    <property type="entry name" value="LptD_N"/>
    <property type="match status" value="1"/>
</dbReference>
<keyword evidence="2 4" id="KW-0732">Signal</keyword>
<evidence type="ECO:0000256" key="3">
    <source>
        <dbReference type="ARBA" id="ARBA00022764"/>
    </source>
</evidence>
<accession>A0A6P1T6G3</accession>
<evidence type="ECO:0000313" key="7">
    <source>
        <dbReference type="Proteomes" id="UP000464495"/>
    </source>
</evidence>
<dbReference type="RefSeq" id="WP_161863392.1">
    <property type="nucleotide sequence ID" value="NZ_CP046620.1"/>
</dbReference>
<reference evidence="6 7" key="1">
    <citation type="submission" date="2019-12" db="EMBL/GenBank/DDBJ databases">
        <title>Complete genome sequence of Algicella marina strain 9Alg 56(T) isolated from the red alga Tichocarpus crinitus.</title>
        <authorList>
            <person name="Kim S.-G."/>
            <person name="Nedashkovskaya O.I."/>
        </authorList>
    </citation>
    <scope>NUCLEOTIDE SEQUENCE [LARGE SCALE GENOMIC DNA]</scope>
    <source>
        <strain evidence="6 7">9Alg 56</strain>
    </source>
</reference>
<evidence type="ECO:0000259" key="5">
    <source>
        <dbReference type="Pfam" id="PF03968"/>
    </source>
</evidence>
<dbReference type="Gene3D" id="2.60.450.10">
    <property type="entry name" value="Lipopolysaccharide (LPS) transport protein A like domain"/>
    <property type="match status" value="1"/>
</dbReference>
<dbReference type="NCBIfam" id="TIGR03002">
    <property type="entry name" value="outer_YhbN_LptA"/>
    <property type="match status" value="1"/>
</dbReference>
<dbReference type="EMBL" id="CP046620">
    <property type="protein sequence ID" value="QHQ36849.1"/>
    <property type="molecule type" value="Genomic_DNA"/>
</dbReference>
<dbReference type="Proteomes" id="UP000464495">
    <property type="component" value="Chromosome"/>
</dbReference>
<dbReference type="PANTHER" id="PTHR36504:SF1">
    <property type="entry name" value="LIPOPOLYSACCHARIDE EXPORT SYSTEM PROTEIN LPTA"/>
    <property type="match status" value="1"/>
</dbReference>
<dbReference type="InterPro" id="IPR014340">
    <property type="entry name" value="LptA"/>
</dbReference>
<feature type="domain" description="Organic solvent tolerance-like N-terminal" evidence="5">
    <location>
        <begin position="47"/>
        <end position="153"/>
    </location>
</feature>
<keyword evidence="7" id="KW-1185">Reference proteome</keyword>
<sequence>MSAVRRPAWAVLLAVVFATLTLASGAAAQGTNVPFGGFSHDSSLPVEITADNLSVDQANGLATFAGNVVVGQGSLRLAAERIEVTYGGSGTGEVREMKASGGVTLSNGAEAAEAAEAVYTVADGAVLMQGDVLLSQGQNAISGQRLRIDLNAGTAQMEGRVKTIFQPESQ</sequence>
<name>A0A6P1T6G3_9RHOB</name>
<feature type="signal peptide" evidence="4">
    <location>
        <begin position="1"/>
        <end position="28"/>
    </location>
</feature>
<organism evidence="6 7">
    <name type="scientific">Algicella marina</name>
    <dbReference type="NCBI Taxonomy" id="2683284"/>
    <lineage>
        <taxon>Bacteria</taxon>
        <taxon>Pseudomonadati</taxon>
        <taxon>Pseudomonadota</taxon>
        <taxon>Alphaproteobacteria</taxon>
        <taxon>Rhodobacterales</taxon>
        <taxon>Paracoccaceae</taxon>
        <taxon>Algicella</taxon>
    </lineage>
</organism>
<evidence type="ECO:0000256" key="1">
    <source>
        <dbReference type="ARBA" id="ARBA00022448"/>
    </source>
</evidence>
<dbReference type="GO" id="GO:0030288">
    <property type="term" value="C:outer membrane-bounded periplasmic space"/>
    <property type="evidence" value="ECO:0007669"/>
    <property type="project" value="TreeGrafter"/>
</dbReference>
<keyword evidence="1" id="KW-0813">Transport</keyword>
<keyword evidence="3" id="KW-0574">Periplasm</keyword>
<dbReference type="GO" id="GO:0001530">
    <property type="term" value="F:lipopolysaccharide binding"/>
    <property type="evidence" value="ECO:0007669"/>
    <property type="project" value="InterPro"/>
</dbReference>
<gene>
    <name evidence="6" type="primary">lptA</name>
    <name evidence="6" type="ORF">GO499_17500</name>
</gene>
<dbReference type="AlphaFoldDB" id="A0A6P1T6G3"/>
<dbReference type="GO" id="GO:0017089">
    <property type="term" value="F:glycolipid transfer activity"/>
    <property type="evidence" value="ECO:0007669"/>
    <property type="project" value="TreeGrafter"/>
</dbReference>
<evidence type="ECO:0000256" key="2">
    <source>
        <dbReference type="ARBA" id="ARBA00022729"/>
    </source>
</evidence>
<dbReference type="InterPro" id="IPR005653">
    <property type="entry name" value="OstA-like_N"/>
</dbReference>
<protein>
    <submittedName>
        <fullName evidence="6">Lipopolysaccharide transport periplasmic protein LptA</fullName>
    </submittedName>
</protein>
<proteinExistence type="predicted"/>
<evidence type="ECO:0000256" key="4">
    <source>
        <dbReference type="SAM" id="SignalP"/>
    </source>
</evidence>